<evidence type="ECO:0000313" key="3">
    <source>
        <dbReference type="EMBL" id="SDL31295.1"/>
    </source>
</evidence>
<keyword evidence="1" id="KW-0472">Membrane</keyword>
<dbReference type="EMBL" id="FNGA01000004">
    <property type="protein sequence ID" value="SDL31295.1"/>
    <property type="molecule type" value="Genomic_DNA"/>
</dbReference>
<dbReference type="InterPro" id="IPR036691">
    <property type="entry name" value="Endo/exonu/phosph_ase_sf"/>
</dbReference>
<accession>A0A1G9J1R5</accession>
<sequence length="350" mass="40857">MNSVYTFFKPLALILLILLCVVIFWFIFKWFNDPEYKIEQIQEGFVLNLNDRAEKMNLKNNSLTVISYNLGFAAGPMQNTLADDHSESFYSRNLDDFISMVKAKDADILLLQEVDLNSKRSGYVNQLDYIMTRLGWSYAAPVVDWDFYFPLRKEHKIVKATVVISKFPIISNEYTLTSGKPNFKNKLINIFYYPLLWKSTMQQVKVMVGELSISLYNVHLCVWNRDARIGQIKYLSEWIKKDQDSDGFIVGGDFNFQAYIRGTPIPVDDISQPPIFNVLWNELPGIRELLIDKSSDAEMIHKHFTFPERKHRYDFLFYSDKFNSAECEIVHDLQSSDHLPLVGVFKIFQQ</sequence>
<dbReference type="GO" id="GO:0004519">
    <property type="term" value="F:endonuclease activity"/>
    <property type="evidence" value="ECO:0007669"/>
    <property type="project" value="UniProtKB-KW"/>
</dbReference>
<keyword evidence="1" id="KW-1133">Transmembrane helix</keyword>
<feature type="domain" description="Endonuclease/exonuclease/phosphatase" evidence="2">
    <location>
        <begin position="69"/>
        <end position="338"/>
    </location>
</feature>
<dbReference type="InterPro" id="IPR005135">
    <property type="entry name" value="Endo/exonuclease/phosphatase"/>
</dbReference>
<name>A0A1G9J1R5_9BACT</name>
<evidence type="ECO:0000313" key="4">
    <source>
        <dbReference type="Proteomes" id="UP000199053"/>
    </source>
</evidence>
<dbReference type="GO" id="GO:0006506">
    <property type="term" value="P:GPI anchor biosynthetic process"/>
    <property type="evidence" value="ECO:0007669"/>
    <property type="project" value="TreeGrafter"/>
</dbReference>
<dbReference type="SUPFAM" id="SSF56219">
    <property type="entry name" value="DNase I-like"/>
    <property type="match status" value="1"/>
</dbReference>
<keyword evidence="3" id="KW-0255">Endonuclease</keyword>
<dbReference type="OrthoDB" id="5447300at2"/>
<organism evidence="3 4">
    <name type="scientific">Maridesulfovibrio ferrireducens</name>
    <dbReference type="NCBI Taxonomy" id="246191"/>
    <lineage>
        <taxon>Bacteria</taxon>
        <taxon>Pseudomonadati</taxon>
        <taxon>Thermodesulfobacteriota</taxon>
        <taxon>Desulfovibrionia</taxon>
        <taxon>Desulfovibrionales</taxon>
        <taxon>Desulfovibrionaceae</taxon>
        <taxon>Maridesulfovibrio</taxon>
    </lineage>
</organism>
<keyword evidence="4" id="KW-1185">Reference proteome</keyword>
<keyword evidence="3" id="KW-0540">Nuclease</keyword>
<proteinExistence type="predicted"/>
<feature type="transmembrane region" description="Helical" evidence="1">
    <location>
        <begin position="12"/>
        <end position="31"/>
    </location>
</feature>
<evidence type="ECO:0000259" key="2">
    <source>
        <dbReference type="Pfam" id="PF03372"/>
    </source>
</evidence>
<dbReference type="PANTHER" id="PTHR14859:SF1">
    <property type="entry name" value="PGAP2-INTERACTING PROTEIN"/>
    <property type="match status" value="1"/>
</dbReference>
<dbReference type="GO" id="GO:0004527">
    <property type="term" value="F:exonuclease activity"/>
    <property type="evidence" value="ECO:0007669"/>
    <property type="project" value="UniProtKB-KW"/>
</dbReference>
<dbReference type="AlphaFoldDB" id="A0A1G9J1R5"/>
<dbReference type="Proteomes" id="UP000199053">
    <property type="component" value="Unassembled WGS sequence"/>
</dbReference>
<reference evidence="4" key="1">
    <citation type="submission" date="2016-10" db="EMBL/GenBank/DDBJ databases">
        <authorList>
            <person name="Varghese N."/>
            <person name="Submissions S."/>
        </authorList>
    </citation>
    <scope>NUCLEOTIDE SEQUENCE [LARGE SCALE GENOMIC DNA]</scope>
    <source>
        <strain evidence="4">DSM 16995</strain>
    </source>
</reference>
<dbReference type="RefSeq" id="WP_092161799.1">
    <property type="nucleotide sequence ID" value="NZ_FNGA01000004.1"/>
</dbReference>
<keyword evidence="1" id="KW-0812">Transmembrane</keyword>
<dbReference type="PANTHER" id="PTHR14859">
    <property type="entry name" value="CALCOFLUOR WHITE HYPERSENSITIVE PROTEIN PRECURSOR"/>
    <property type="match status" value="1"/>
</dbReference>
<keyword evidence="3" id="KW-0269">Exonuclease</keyword>
<protein>
    <submittedName>
        <fullName evidence="3">Metal-dependent hydrolase, endonuclease/exonuclease/phosphatase family</fullName>
    </submittedName>
</protein>
<evidence type="ECO:0000256" key="1">
    <source>
        <dbReference type="SAM" id="Phobius"/>
    </source>
</evidence>
<gene>
    <name evidence="3" type="ORF">SAMN05660337_2604</name>
</gene>
<dbReference type="GO" id="GO:0016020">
    <property type="term" value="C:membrane"/>
    <property type="evidence" value="ECO:0007669"/>
    <property type="project" value="GOC"/>
</dbReference>
<dbReference type="STRING" id="246191.SAMN05660337_2604"/>
<dbReference type="Pfam" id="PF03372">
    <property type="entry name" value="Exo_endo_phos"/>
    <property type="match status" value="1"/>
</dbReference>
<dbReference type="InterPro" id="IPR051916">
    <property type="entry name" value="GPI-anchor_lipid_remodeler"/>
</dbReference>
<dbReference type="Gene3D" id="3.60.10.10">
    <property type="entry name" value="Endonuclease/exonuclease/phosphatase"/>
    <property type="match status" value="1"/>
</dbReference>
<keyword evidence="3" id="KW-0378">Hydrolase</keyword>